<dbReference type="Pfam" id="PF13385">
    <property type="entry name" value="Laminin_G_3"/>
    <property type="match status" value="1"/>
</dbReference>
<accession>A0A6M3IUY6</accession>
<dbReference type="InterPro" id="IPR013320">
    <property type="entry name" value="ConA-like_dom_sf"/>
</dbReference>
<dbReference type="EMBL" id="MT141443">
    <property type="protein sequence ID" value="QJA61509.1"/>
    <property type="molecule type" value="Genomic_DNA"/>
</dbReference>
<protein>
    <submittedName>
        <fullName evidence="1">Putative baseplate wedge initiator</fullName>
    </submittedName>
</protein>
<reference evidence="1" key="1">
    <citation type="submission" date="2020-03" db="EMBL/GenBank/DDBJ databases">
        <title>The deep terrestrial virosphere.</title>
        <authorList>
            <person name="Holmfeldt K."/>
            <person name="Nilsson E."/>
            <person name="Simone D."/>
            <person name="Lopez-Fernandez M."/>
            <person name="Wu X."/>
            <person name="de Brujin I."/>
            <person name="Lundin D."/>
            <person name="Andersson A."/>
            <person name="Bertilsson S."/>
            <person name="Dopson M."/>
        </authorList>
    </citation>
    <scope>NUCLEOTIDE SEQUENCE</scope>
    <source>
        <strain evidence="1">MM415B00931</strain>
    </source>
</reference>
<proteinExistence type="predicted"/>
<dbReference type="SUPFAM" id="SSF49899">
    <property type="entry name" value="Concanavalin A-like lectins/glucanases"/>
    <property type="match status" value="1"/>
</dbReference>
<dbReference type="Gene3D" id="2.60.120.200">
    <property type="match status" value="1"/>
</dbReference>
<gene>
    <name evidence="1" type="ORF">MM415B00931_0030</name>
</gene>
<sequence length="903" mass="98564">MIKTPISLINDWSGGQDTKTPIISMALNKSPNMRNFHCAGVKERLMKRGGFAKINTGAVESDNLDVYYPPGYQVADYALRDTAARTALSQGFKCNTSSTVIKIRLWLKKVGTPAGTDTITAAIHANSSGVPNATAITNGTATAVDISDTATLVTTAYVWVTFTFATNPTLVAGTQYHLVLTGAFDIDGTNYIYWGMDNYDVIYQDGSISVNDGTTWVANSTHNACFEIYITGGAKGNDGSALFDFSSKSMYLGVFGTSIYKMDKNSSGTPDGTFDPINITGTTGWDTYTKLMLHMDGTDASTTFTDEIGKTVTPVGNVQIDTAQKKFGTASGLFDGTGDYLSLADSDDWKVGTGDFTVDFWIRYNDKTGNQQYFAYITSSPLNLRLSLELGGTTISVYTNGTNRLTPTWSPSDGTQYHIALVRYSGTITLYIDGVALSSVADTQDISTGDAFYIGYRGDPADQRYFNGWIDEFRFSKGIARWTANFTPPTAAYSNTQSSSTLTSSRYWTFGDWQSGTSLINTDIGLYKYTGSGDAAVVSGAPLGKFFTIWRNYCFIFGIRGNANQGRYSDLSDYTTWTATNTLNFNTNDGDVVTGVRILKGKMFVFKRYSVHRVSYLGSNPTFQVDPILGVGTPSHYSIKEVDMGGDIGSVLIFLTTDKKLAIFDGYNIQVISDVITEETNDLFASADDQPLSFADINLSYADLFHAVVKHDTYEYILYCVLGSDTVINYAFVLDYRTGGIYPYDGQIFASSLYGLSTSKAKILYTAGYAGYMFQMESGNSDNDSAINAYWVSGKIKPSLASLMNKMLQIGLHLKEITSASTINLALQYRLDWNVSWTTAENHNFDHNDELAFGKTSLSDIGTIDNMFQIKLKDNSTNPAPTIYGIDLYGVPLGLGSGDRATA</sequence>
<organism evidence="1">
    <name type="scientific">viral metagenome</name>
    <dbReference type="NCBI Taxonomy" id="1070528"/>
    <lineage>
        <taxon>unclassified sequences</taxon>
        <taxon>metagenomes</taxon>
        <taxon>organismal metagenomes</taxon>
    </lineage>
</organism>
<evidence type="ECO:0000313" key="1">
    <source>
        <dbReference type="EMBL" id="QJA61509.1"/>
    </source>
</evidence>
<name>A0A6M3IUY6_9ZZZZ</name>
<dbReference type="AlphaFoldDB" id="A0A6M3IUY6"/>